<accession>A0ABS9RN73</accession>
<gene>
    <name evidence="2" type="ORF">MKW35_17400</name>
</gene>
<dbReference type="InterPro" id="IPR052163">
    <property type="entry name" value="DGC-Regulatory_Protein"/>
</dbReference>
<feature type="non-terminal residue" evidence="2">
    <location>
        <position position="1"/>
    </location>
</feature>
<dbReference type="EMBL" id="JAKVQD010000315">
    <property type="protein sequence ID" value="MCH4554400.1"/>
    <property type="molecule type" value="Genomic_DNA"/>
</dbReference>
<dbReference type="RefSeq" id="WP_407932714.1">
    <property type="nucleotide sequence ID" value="NZ_JAKVQD010000315.1"/>
</dbReference>
<feature type="non-terminal residue" evidence="2">
    <location>
        <position position="82"/>
    </location>
</feature>
<name>A0ABS9RN73_9FLAO</name>
<dbReference type="Proteomes" id="UP001156141">
    <property type="component" value="Unassembled WGS sequence"/>
</dbReference>
<keyword evidence="3" id="KW-1185">Reference proteome</keyword>
<dbReference type="PANTHER" id="PTHR46663">
    <property type="entry name" value="DIGUANYLATE CYCLASE DGCT-RELATED"/>
    <property type="match status" value="1"/>
</dbReference>
<feature type="domain" description="PAC" evidence="1">
    <location>
        <begin position="1"/>
        <end position="41"/>
    </location>
</feature>
<dbReference type="InterPro" id="IPR000700">
    <property type="entry name" value="PAS-assoc_C"/>
</dbReference>
<dbReference type="PROSITE" id="PS50113">
    <property type="entry name" value="PAC"/>
    <property type="match status" value="1"/>
</dbReference>
<sequence>ELAWFESHARAISAEDGEVTGTVNVVREVSRRKARELNLARAAATDPLTGLSNRRIFTAAYEDAIADVTACHGRSYLALFDL</sequence>
<dbReference type="PANTHER" id="PTHR46663:SF4">
    <property type="entry name" value="DIGUANYLATE CYCLASE DGCT-RELATED"/>
    <property type="match status" value="1"/>
</dbReference>
<organism evidence="2 3">
    <name type="scientific">Aestuariibaculum lutulentum</name>
    <dbReference type="NCBI Taxonomy" id="2920935"/>
    <lineage>
        <taxon>Bacteria</taxon>
        <taxon>Pseudomonadati</taxon>
        <taxon>Bacteroidota</taxon>
        <taxon>Flavobacteriia</taxon>
        <taxon>Flavobacteriales</taxon>
        <taxon>Flavobacteriaceae</taxon>
    </lineage>
</organism>
<proteinExistence type="predicted"/>
<dbReference type="Gene3D" id="3.30.70.270">
    <property type="match status" value="1"/>
</dbReference>
<evidence type="ECO:0000259" key="1">
    <source>
        <dbReference type="PROSITE" id="PS50113"/>
    </source>
</evidence>
<dbReference type="Gene3D" id="3.30.450.20">
    <property type="entry name" value="PAS domain"/>
    <property type="match status" value="1"/>
</dbReference>
<evidence type="ECO:0000313" key="3">
    <source>
        <dbReference type="Proteomes" id="UP001156141"/>
    </source>
</evidence>
<protein>
    <recommendedName>
        <fullName evidence="1">PAC domain-containing protein</fullName>
    </recommendedName>
</protein>
<dbReference type="InterPro" id="IPR043128">
    <property type="entry name" value="Rev_trsase/Diguanyl_cyclase"/>
</dbReference>
<reference evidence="2" key="1">
    <citation type="submission" date="2022-02" db="EMBL/GenBank/DDBJ databases">
        <title>Aestuariibaculum sp., a marine bacterium isolated from sediment in Guangxi.</title>
        <authorList>
            <person name="Ying J."/>
        </authorList>
    </citation>
    <scope>NUCLEOTIDE SEQUENCE</scope>
    <source>
        <strain evidence="2">L182</strain>
    </source>
</reference>
<comment type="caution">
    <text evidence="2">The sequence shown here is derived from an EMBL/GenBank/DDBJ whole genome shotgun (WGS) entry which is preliminary data.</text>
</comment>
<evidence type="ECO:0000313" key="2">
    <source>
        <dbReference type="EMBL" id="MCH4554400.1"/>
    </source>
</evidence>